<dbReference type="HOGENOM" id="CLU_2482252_0_0_0"/>
<organism evidence="1 2">
    <name type="scientific">Thermosipho africanus (strain TCF52B)</name>
    <dbReference type="NCBI Taxonomy" id="484019"/>
    <lineage>
        <taxon>Bacteria</taxon>
        <taxon>Thermotogati</taxon>
        <taxon>Thermotogota</taxon>
        <taxon>Thermotogae</taxon>
        <taxon>Thermotogales</taxon>
        <taxon>Fervidobacteriaceae</taxon>
        <taxon>Thermosipho</taxon>
    </lineage>
</organism>
<evidence type="ECO:0000313" key="1">
    <source>
        <dbReference type="EMBL" id="ACJ75321.1"/>
    </source>
</evidence>
<keyword evidence="2" id="KW-1185">Reference proteome</keyword>
<name>B7IGV7_THEAB</name>
<accession>B7IGV7</accession>
<evidence type="ECO:0000313" key="2">
    <source>
        <dbReference type="Proteomes" id="UP000002453"/>
    </source>
</evidence>
<reference evidence="1 2" key="1">
    <citation type="journal article" date="2009" name="J. Bacteriol.">
        <title>The genome of Thermosipho africanus TCF52B: lateral genetic connections to the Firmicutes and Archaea.</title>
        <authorList>
            <person name="Nesboe C.L."/>
            <person name="Bapteste E."/>
            <person name="Curtis B."/>
            <person name="Dahle H."/>
            <person name="Lopez P."/>
            <person name="Macleod D."/>
            <person name="Dlutek M."/>
            <person name="Bowman S."/>
            <person name="Zhaxybayeva O."/>
            <person name="Birkeland N.-K."/>
            <person name="Doolittle W.F."/>
        </authorList>
    </citation>
    <scope>NUCLEOTIDE SEQUENCE [LARGE SCALE GENOMIC DNA]</scope>
    <source>
        <strain evidence="1 2">TCF52B</strain>
    </source>
</reference>
<gene>
    <name evidence="1" type="ordered locus">THA_861</name>
</gene>
<dbReference type="AlphaFoldDB" id="B7IGV7"/>
<protein>
    <submittedName>
        <fullName evidence="1">Uncharacterized protein</fullName>
    </submittedName>
</protein>
<dbReference type="Proteomes" id="UP000002453">
    <property type="component" value="Chromosome"/>
</dbReference>
<proteinExistence type="predicted"/>
<sequence length="87" mass="10691">MLKQFYLNFNSCKVRYKPPPNLTFLFKFHKFQFLQGKVQTISLTYAVKKHCINFNSCKVRYKLIILNTIRYRNKNFNSCKVRYKRIR</sequence>
<dbReference type="EMBL" id="CP001185">
    <property type="protein sequence ID" value="ACJ75321.1"/>
    <property type="molecule type" value="Genomic_DNA"/>
</dbReference>
<dbReference type="KEGG" id="taf:THA_861"/>